<feature type="region of interest" description="Disordered" evidence="2">
    <location>
        <begin position="1"/>
        <end position="42"/>
    </location>
</feature>
<evidence type="ECO:0000256" key="2">
    <source>
        <dbReference type="SAM" id="MobiDB-lite"/>
    </source>
</evidence>
<dbReference type="Proteomes" id="UP000717585">
    <property type="component" value="Unassembled WGS sequence"/>
</dbReference>
<protein>
    <submittedName>
        <fullName evidence="3">Chromosome partition protein Smc</fullName>
    </submittedName>
</protein>
<feature type="coiled-coil region" evidence="1">
    <location>
        <begin position="205"/>
        <end position="253"/>
    </location>
</feature>
<accession>A0A8J6AV21</accession>
<sequence length="601" mass="65509">MFQSHMSSQYNPFSPSRSLASATPSSKPMTFDNPPPAPQEQTNVFDILPYNISRTRFNRDPYQPLLAAPAVVLSAWSGKKTQDFVSYARGERHELISRIEKLEAILLEVVPPFVRDRLLELEELRSDVARLEDDLAEEGLRHTKAESRLHHTTLIPTDSGVWGRLGRLFNIHVNPLDETSLLALEGKITAALASNSTHMLAESVLKAESARVTAAKKEAAKERERADDLEAQLQIARRKAAQKQTELRALQEKYATPQPGPVDPAPVIACCNRLWGEYQELQQAVEDGVAAMDGIMSDAVSSLRRQAPKSAPPSPERRAAPRTVTVALNPTAPATAQQAPFIERDGDTVLVHSHMVRYGGRHPKTVHPDRAVDLSPEVLAPMLADIAGDVARSRSATVVFLGRPWSPAGVHSVFMQPRVMAEIVSQLTVESGHLTSSLTPKITLSAISLLPDSAEQYRTLLGGPPEDGDVYAVDSPIAAAEDLKAALESSHMFDGPLDEHVVVTVGLHTHTTSRTLAFIQPAAPAMLKSVGARQAISSFNTAITTLFRRERLSKRSSHLIQTLADFLDRDVGLHVVAAIDGGLRAAKQSEALLSFVRDLKG</sequence>
<keyword evidence="1" id="KW-0175">Coiled coil</keyword>
<evidence type="ECO:0000256" key="1">
    <source>
        <dbReference type="SAM" id="Coils"/>
    </source>
</evidence>
<gene>
    <name evidence="3" type="ORF">J8273_0110</name>
</gene>
<dbReference type="AlphaFoldDB" id="A0A8J6AV21"/>
<feature type="region of interest" description="Disordered" evidence="2">
    <location>
        <begin position="302"/>
        <end position="321"/>
    </location>
</feature>
<keyword evidence="4" id="KW-1185">Reference proteome</keyword>
<feature type="compositionally biased region" description="Polar residues" evidence="2">
    <location>
        <begin position="1"/>
        <end position="28"/>
    </location>
</feature>
<evidence type="ECO:0000313" key="3">
    <source>
        <dbReference type="EMBL" id="KAG9394903.1"/>
    </source>
</evidence>
<proteinExistence type="predicted"/>
<feature type="coiled-coil region" evidence="1">
    <location>
        <begin position="114"/>
        <end position="141"/>
    </location>
</feature>
<dbReference type="EMBL" id="JAHDYR010000012">
    <property type="protein sequence ID" value="KAG9394903.1"/>
    <property type="molecule type" value="Genomic_DNA"/>
</dbReference>
<name>A0A8J6AV21_9EUKA</name>
<comment type="caution">
    <text evidence="3">The sequence shown here is derived from an EMBL/GenBank/DDBJ whole genome shotgun (WGS) entry which is preliminary data.</text>
</comment>
<evidence type="ECO:0000313" key="4">
    <source>
        <dbReference type="Proteomes" id="UP000717585"/>
    </source>
</evidence>
<reference evidence="3" key="1">
    <citation type="submission" date="2021-05" db="EMBL/GenBank/DDBJ databases">
        <title>A free-living protist that lacks canonical eukaryotic 1 DNA replication and segregation systems.</title>
        <authorList>
            <person name="Salas-Leiva D.E."/>
            <person name="Tromer E.C."/>
            <person name="Curtis B.A."/>
            <person name="Jerlstrom-Hultqvist J."/>
            <person name="Kolisko M."/>
            <person name="Yi Z."/>
            <person name="Salas-Leiva J.S."/>
            <person name="Gallot-Lavallee L."/>
            <person name="Kops G.J.P.L."/>
            <person name="Archibald J.M."/>
            <person name="Simpson A.G.B."/>
            <person name="Roger A.J."/>
        </authorList>
    </citation>
    <scope>NUCLEOTIDE SEQUENCE</scope>
    <source>
        <strain evidence="3">BICM</strain>
    </source>
</reference>
<organism evidence="3 4">
    <name type="scientific">Carpediemonas membranifera</name>
    <dbReference type="NCBI Taxonomy" id="201153"/>
    <lineage>
        <taxon>Eukaryota</taxon>
        <taxon>Metamonada</taxon>
        <taxon>Carpediemonas-like organisms</taxon>
        <taxon>Carpediemonas</taxon>
    </lineage>
</organism>